<keyword evidence="3" id="KW-0378">Hydrolase</keyword>
<evidence type="ECO:0000256" key="3">
    <source>
        <dbReference type="ARBA" id="ARBA00022801"/>
    </source>
</evidence>
<keyword evidence="4" id="KW-0106">Calcium</keyword>
<dbReference type="InterPro" id="IPR000917">
    <property type="entry name" value="Sulfatase_N"/>
</dbReference>
<name>A0A7X0H968_9BACT</name>
<sequence length="561" mass="62704">MIDSKTLRTRRWLRPAWSLGLAAALVSGHSTPAHAEATQVAASEQAKRPNVIFIITDDQKNRELGYLEGEALTPNFDRMAREGVVFEKNYVAASVCSPSRYTCMTGQFASRCELDFFNLQTTEEGVRRVLWNLGFADGQPNLPRVLQANGYRTGFVGKWHINGVGRTYETVPGTDASDPAIAKILKENHDLIAKDIKQFGFDYADGVYRGNLHDDKLLVNTGMDEHNMEWLTQAALNFIEESKDEPFYLYFATTLNHVPDPKISIKADPRISGEGLLDEPITGIMPPRESIYARLKEHGVPEDLADATWLDDGIGAVLSKLEELGIADNTLVIYFNDHGMADQSKGTTYEGGLISPTLAYWPGRIKPQRVSTITQNTDFAPTILDAAGVTPPDDMIIDGKSWLPLVEGKVDHTHTSAYSEIGLVRSVSTPEWKYIAFRVPPSLQRTKAERLAEHKALYAELYEKEPWTRDNPKYAIDPEARYHQMGMGPGGSRFERGQLNPDAAWIDNYFDADQLYHLAVDPKESNNLANDPAYADKLAEMKAILRGYLDDMPDQFDTLLD</sequence>
<dbReference type="PANTHER" id="PTHR42693">
    <property type="entry name" value="ARYLSULFATASE FAMILY MEMBER"/>
    <property type="match status" value="1"/>
</dbReference>
<comment type="caution">
    <text evidence="7">The sequence shown here is derived from an EMBL/GenBank/DDBJ whole genome shotgun (WGS) entry which is preliminary data.</text>
</comment>
<dbReference type="PROSITE" id="PS00149">
    <property type="entry name" value="SULFATASE_2"/>
    <property type="match status" value="1"/>
</dbReference>
<keyword evidence="5" id="KW-0732">Signal</keyword>
<dbReference type="InterPro" id="IPR024607">
    <property type="entry name" value="Sulfatase_CS"/>
</dbReference>
<keyword evidence="8" id="KW-1185">Reference proteome</keyword>
<dbReference type="InterPro" id="IPR017850">
    <property type="entry name" value="Alkaline_phosphatase_core_sf"/>
</dbReference>
<dbReference type="RefSeq" id="WP_184679048.1">
    <property type="nucleotide sequence ID" value="NZ_JACHGY010000001.1"/>
</dbReference>
<evidence type="ECO:0000313" key="8">
    <source>
        <dbReference type="Proteomes" id="UP000541810"/>
    </source>
</evidence>
<gene>
    <name evidence="7" type="ORF">HNQ40_003398</name>
</gene>
<dbReference type="PANTHER" id="PTHR42693:SF33">
    <property type="entry name" value="ARYLSULFATASE"/>
    <property type="match status" value="1"/>
</dbReference>
<evidence type="ECO:0000256" key="1">
    <source>
        <dbReference type="ARBA" id="ARBA00008779"/>
    </source>
</evidence>
<evidence type="ECO:0000313" key="7">
    <source>
        <dbReference type="EMBL" id="MBB6431592.1"/>
    </source>
</evidence>
<dbReference type="InterPro" id="IPR050738">
    <property type="entry name" value="Sulfatase"/>
</dbReference>
<evidence type="ECO:0000256" key="2">
    <source>
        <dbReference type="ARBA" id="ARBA00022723"/>
    </source>
</evidence>
<dbReference type="EMBL" id="JACHGY010000001">
    <property type="protein sequence ID" value="MBB6431592.1"/>
    <property type="molecule type" value="Genomic_DNA"/>
</dbReference>
<feature type="signal peptide" evidence="5">
    <location>
        <begin position="1"/>
        <end position="35"/>
    </location>
</feature>
<organism evidence="7 8">
    <name type="scientific">Algisphaera agarilytica</name>
    <dbReference type="NCBI Taxonomy" id="1385975"/>
    <lineage>
        <taxon>Bacteria</taxon>
        <taxon>Pseudomonadati</taxon>
        <taxon>Planctomycetota</taxon>
        <taxon>Phycisphaerae</taxon>
        <taxon>Phycisphaerales</taxon>
        <taxon>Phycisphaeraceae</taxon>
        <taxon>Algisphaera</taxon>
    </lineage>
</organism>
<feature type="domain" description="Sulfatase N-terminal" evidence="6">
    <location>
        <begin position="49"/>
        <end position="389"/>
    </location>
</feature>
<protein>
    <submittedName>
        <fullName evidence="7">Arylsulfatase A-like enzyme</fullName>
    </submittedName>
</protein>
<feature type="chain" id="PRO_5031301854" evidence="5">
    <location>
        <begin position="36"/>
        <end position="561"/>
    </location>
</feature>
<dbReference type="SUPFAM" id="SSF53649">
    <property type="entry name" value="Alkaline phosphatase-like"/>
    <property type="match status" value="1"/>
</dbReference>
<dbReference type="AlphaFoldDB" id="A0A7X0H968"/>
<comment type="similarity">
    <text evidence="1">Belongs to the sulfatase family.</text>
</comment>
<proteinExistence type="inferred from homology"/>
<reference evidence="7 8" key="1">
    <citation type="submission" date="2020-08" db="EMBL/GenBank/DDBJ databases">
        <title>Genomic Encyclopedia of Type Strains, Phase IV (KMG-IV): sequencing the most valuable type-strain genomes for metagenomic binning, comparative biology and taxonomic classification.</title>
        <authorList>
            <person name="Goeker M."/>
        </authorList>
    </citation>
    <scope>NUCLEOTIDE SEQUENCE [LARGE SCALE GENOMIC DNA]</scope>
    <source>
        <strain evidence="7 8">DSM 103725</strain>
    </source>
</reference>
<dbReference type="Pfam" id="PF00884">
    <property type="entry name" value="Sulfatase"/>
    <property type="match status" value="1"/>
</dbReference>
<dbReference type="Gene3D" id="3.40.720.10">
    <property type="entry name" value="Alkaline Phosphatase, subunit A"/>
    <property type="match status" value="2"/>
</dbReference>
<dbReference type="Proteomes" id="UP000541810">
    <property type="component" value="Unassembled WGS sequence"/>
</dbReference>
<dbReference type="GO" id="GO:0046872">
    <property type="term" value="F:metal ion binding"/>
    <property type="evidence" value="ECO:0007669"/>
    <property type="project" value="UniProtKB-KW"/>
</dbReference>
<evidence type="ECO:0000259" key="6">
    <source>
        <dbReference type="Pfam" id="PF00884"/>
    </source>
</evidence>
<accession>A0A7X0H968</accession>
<evidence type="ECO:0000256" key="4">
    <source>
        <dbReference type="ARBA" id="ARBA00022837"/>
    </source>
</evidence>
<keyword evidence="2" id="KW-0479">Metal-binding</keyword>
<evidence type="ECO:0000256" key="5">
    <source>
        <dbReference type="SAM" id="SignalP"/>
    </source>
</evidence>
<dbReference type="GO" id="GO:0004065">
    <property type="term" value="F:arylsulfatase activity"/>
    <property type="evidence" value="ECO:0007669"/>
    <property type="project" value="TreeGrafter"/>
</dbReference>